<evidence type="ECO:0000259" key="7">
    <source>
        <dbReference type="PROSITE" id="PS51000"/>
    </source>
</evidence>
<evidence type="ECO:0000256" key="2">
    <source>
        <dbReference type="ARBA" id="ARBA00022491"/>
    </source>
</evidence>
<evidence type="ECO:0000256" key="6">
    <source>
        <dbReference type="ARBA" id="ARBA00024937"/>
    </source>
</evidence>
<dbReference type="SUPFAM" id="SSF100950">
    <property type="entry name" value="NagB/RpiA/CoA transferase-like"/>
    <property type="match status" value="1"/>
</dbReference>
<dbReference type="EMBL" id="JAKNHJ010000027">
    <property type="protein sequence ID" value="MCG4618740.1"/>
    <property type="molecule type" value="Genomic_DNA"/>
</dbReference>
<dbReference type="SMART" id="SM00420">
    <property type="entry name" value="HTH_DEOR"/>
    <property type="match status" value="1"/>
</dbReference>
<comment type="function">
    <text evidence="6">Repressor of the lactose catabolism operon. Galactose-6-phosphate is the inducer.</text>
</comment>
<feature type="domain" description="HTH deoR-type" evidence="7">
    <location>
        <begin position="3"/>
        <end position="58"/>
    </location>
</feature>
<dbReference type="Pfam" id="PF08220">
    <property type="entry name" value="HTH_DeoR"/>
    <property type="match status" value="1"/>
</dbReference>
<dbReference type="Pfam" id="PF00455">
    <property type="entry name" value="DeoRC"/>
    <property type="match status" value="1"/>
</dbReference>
<dbReference type="SUPFAM" id="SSF46785">
    <property type="entry name" value="Winged helix' DNA-binding domain"/>
    <property type="match status" value="1"/>
</dbReference>
<evidence type="ECO:0000313" key="8">
    <source>
        <dbReference type="EMBL" id="MCG4618740.1"/>
    </source>
</evidence>
<dbReference type="RefSeq" id="WP_024058728.1">
    <property type="nucleotide sequence ID" value="NZ_JAKNHJ010000027.1"/>
</dbReference>
<dbReference type="GO" id="GO:0003677">
    <property type="term" value="F:DNA binding"/>
    <property type="evidence" value="ECO:0007669"/>
    <property type="project" value="UniProtKB-KW"/>
</dbReference>
<evidence type="ECO:0000256" key="5">
    <source>
        <dbReference type="ARBA" id="ARBA00023163"/>
    </source>
</evidence>
<dbReference type="AlphaFoldDB" id="A0AAJ1BEV4"/>
<accession>A0AAJ1BEV4</accession>
<dbReference type="PROSITE" id="PS00894">
    <property type="entry name" value="HTH_DEOR_1"/>
    <property type="match status" value="1"/>
</dbReference>
<organism evidence="8 9">
    <name type="scientific">Varibaculum cambriense</name>
    <dbReference type="NCBI Taxonomy" id="184870"/>
    <lineage>
        <taxon>Bacteria</taxon>
        <taxon>Bacillati</taxon>
        <taxon>Actinomycetota</taxon>
        <taxon>Actinomycetes</taxon>
        <taxon>Actinomycetales</taxon>
        <taxon>Actinomycetaceae</taxon>
        <taxon>Varibaculum</taxon>
    </lineage>
</organism>
<dbReference type="InterPro" id="IPR037171">
    <property type="entry name" value="NagB/RpiA_transferase-like"/>
</dbReference>
<protein>
    <recommendedName>
        <fullName evidence="1">Lactose phosphotransferase system repressor</fullName>
    </recommendedName>
</protein>
<dbReference type="PRINTS" id="PR00037">
    <property type="entry name" value="HTHLACR"/>
</dbReference>
<name>A0AAJ1BEV4_9ACTO</name>
<dbReference type="InterPro" id="IPR036390">
    <property type="entry name" value="WH_DNA-bd_sf"/>
</dbReference>
<dbReference type="InterPro" id="IPR018356">
    <property type="entry name" value="Tscrpt_reg_HTH_DeoR_CS"/>
</dbReference>
<gene>
    <name evidence="8" type="ORF">L0M99_09625</name>
</gene>
<evidence type="ECO:0000313" key="9">
    <source>
        <dbReference type="Proteomes" id="UP001200537"/>
    </source>
</evidence>
<dbReference type="Proteomes" id="UP001200537">
    <property type="component" value="Unassembled WGS sequence"/>
</dbReference>
<dbReference type="InterPro" id="IPR050313">
    <property type="entry name" value="Carb_Metab_HTH_regulators"/>
</dbReference>
<reference evidence="8" key="1">
    <citation type="submission" date="2022-01" db="EMBL/GenBank/DDBJ databases">
        <title>Collection of gut derived symbiotic bacterial strains cultured from healthy donors.</title>
        <authorList>
            <person name="Lin H."/>
            <person name="Kohout C."/>
            <person name="Waligurski E."/>
            <person name="Pamer E.G."/>
        </authorList>
    </citation>
    <scope>NUCLEOTIDE SEQUENCE</scope>
    <source>
        <strain evidence="8">DFI.7.46</strain>
    </source>
</reference>
<dbReference type="GO" id="GO:0003700">
    <property type="term" value="F:DNA-binding transcription factor activity"/>
    <property type="evidence" value="ECO:0007669"/>
    <property type="project" value="InterPro"/>
</dbReference>
<evidence type="ECO:0000256" key="4">
    <source>
        <dbReference type="ARBA" id="ARBA00023125"/>
    </source>
</evidence>
<dbReference type="InterPro" id="IPR014036">
    <property type="entry name" value="DeoR-like_C"/>
</dbReference>
<comment type="caution">
    <text evidence="8">The sequence shown here is derived from an EMBL/GenBank/DDBJ whole genome shotgun (WGS) entry which is preliminary data.</text>
</comment>
<keyword evidence="4 8" id="KW-0238">DNA-binding</keyword>
<proteinExistence type="predicted"/>
<keyword evidence="2" id="KW-0678">Repressor</keyword>
<dbReference type="PANTHER" id="PTHR30363">
    <property type="entry name" value="HTH-TYPE TRANSCRIPTIONAL REGULATOR SRLR-RELATED"/>
    <property type="match status" value="1"/>
</dbReference>
<dbReference type="PROSITE" id="PS51000">
    <property type="entry name" value="HTH_DEOR_2"/>
    <property type="match status" value="1"/>
</dbReference>
<dbReference type="InterPro" id="IPR001034">
    <property type="entry name" value="DeoR_HTH"/>
</dbReference>
<dbReference type="PANTHER" id="PTHR30363:SF4">
    <property type="entry name" value="GLYCEROL-3-PHOSPHATE REGULON REPRESSOR"/>
    <property type="match status" value="1"/>
</dbReference>
<dbReference type="InterPro" id="IPR036388">
    <property type="entry name" value="WH-like_DNA-bd_sf"/>
</dbReference>
<dbReference type="SMART" id="SM01134">
    <property type="entry name" value="DeoRC"/>
    <property type="match status" value="1"/>
</dbReference>
<evidence type="ECO:0000256" key="1">
    <source>
        <dbReference type="ARBA" id="ARBA00021390"/>
    </source>
</evidence>
<keyword evidence="5" id="KW-0804">Transcription</keyword>
<evidence type="ECO:0000256" key="3">
    <source>
        <dbReference type="ARBA" id="ARBA00023015"/>
    </source>
</evidence>
<keyword evidence="3" id="KW-0805">Transcription regulation</keyword>
<dbReference type="Gene3D" id="1.10.10.10">
    <property type="entry name" value="Winged helix-like DNA-binding domain superfamily/Winged helix DNA-binding domain"/>
    <property type="match status" value="1"/>
</dbReference>
<sequence>MLAHQRHDEILRQVNSNGSVRVTDLVTELGVSEMTVRRDISLLANQGKLERVHGGAVRLEGESLPAPGSTVAANDEEKILAQAAAETIRPGSKLFIGAGGSGRYLAKIISESEIFSSLTVATNYLPAMQILDEAQQMQRDNGKAHSEIVFIGGQPIDHETLGSPSVITAYNFHFHSVFIEAEGIDAKTGLSCNNLDKAMLEKVLIENSEFATIMVPTPAWRRSALGVVCPLNQLSRVISISAPPSGIAETLTEAQVMVNICQP</sequence>